<reference evidence="1 2" key="1">
    <citation type="journal article" date="2019" name="Int. J. Syst. Evol. Microbiol.">
        <title>The Global Catalogue of Microorganisms (GCM) 10K type strain sequencing project: providing services to taxonomists for standard genome sequencing and annotation.</title>
        <authorList>
            <consortium name="The Broad Institute Genomics Platform"/>
            <consortium name="The Broad Institute Genome Sequencing Center for Infectious Disease"/>
            <person name="Wu L."/>
            <person name="Ma J."/>
        </authorList>
    </citation>
    <scope>NUCLEOTIDE SEQUENCE [LARGE SCALE GENOMIC DNA]</scope>
    <source>
        <strain evidence="1 2">JCM 13250</strain>
    </source>
</reference>
<evidence type="ECO:0000313" key="2">
    <source>
        <dbReference type="Proteomes" id="UP001500218"/>
    </source>
</evidence>
<protein>
    <submittedName>
        <fullName evidence="1">Uncharacterized protein</fullName>
    </submittedName>
</protein>
<sequence>MLGPQRTEGERAMNSTLTSAYAEALFNSELPTGSTPTRAEAATAIRRAIAEFGGVRACASVMASEYGDHPETAIRRMRWALAVAESHVPTPARYAIRCARSRAHHHHRHHRTYVPLHSS</sequence>
<dbReference type="Proteomes" id="UP001500218">
    <property type="component" value="Unassembled WGS sequence"/>
</dbReference>
<organism evidence="1 2">
    <name type="scientific">Luedemannella flava</name>
    <dbReference type="NCBI Taxonomy" id="349316"/>
    <lineage>
        <taxon>Bacteria</taxon>
        <taxon>Bacillati</taxon>
        <taxon>Actinomycetota</taxon>
        <taxon>Actinomycetes</taxon>
        <taxon>Micromonosporales</taxon>
        <taxon>Micromonosporaceae</taxon>
        <taxon>Luedemannella</taxon>
    </lineage>
</organism>
<comment type="caution">
    <text evidence="1">The sequence shown here is derived from an EMBL/GenBank/DDBJ whole genome shotgun (WGS) entry which is preliminary data.</text>
</comment>
<name>A0ABN2MPY7_9ACTN</name>
<accession>A0ABN2MPY7</accession>
<proteinExistence type="predicted"/>
<gene>
    <name evidence="1" type="ORF">GCM10009682_57860</name>
</gene>
<evidence type="ECO:0000313" key="1">
    <source>
        <dbReference type="EMBL" id="GAA1831739.1"/>
    </source>
</evidence>
<keyword evidence="2" id="KW-1185">Reference proteome</keyword>
<dbReference type="EMBL" id="BAAALT010000271">
    <property type="protein sequence ID" value="GAA1831739.1"/>
    <property type="molecule type" value="Genomic_DNA"/>
</dbReference>